<organism evidence="7">
    <name type="scientific">Diabrotica virgifera virgifera</name>
    <name type="common">western corn rootworm</name>
    <dbReference type="NCBI Taxonomy" id="50390"/>
    <lineage>
        <taxon>Eukaryota</taxon>
        <taxon>Metazoa</taxon>
        <taxon>Ecdysozoa</taxon>
        <taxon>Arthropoda</taxon>
        <taxon>Hexapoda</taxon>
        <taxon>Insecta</taxon>
        <taxon>Pterygota</taxon>
        <taxon>Neoptera</taxon>
        <taxon>Endopterygota</taxon>
        <taxon>Coleoptera</taxon>
        <taxon>Polyphaga</taxon>
        <taxon>Cucujiformia</taxon>
        <taxon>Chrysomeloidea</taxon>
        <taxon>Chrysomelidae</taxon>
        <taxon>Galerucinae</taxon>
        <taxon>Diabroticina</taxon>
        <taxon>Diabroticites</taxon>
        <taxon>Diabrotica</taxon>
    </lineage>
</organism>
<dbReference type="InterPro" id="IPR016090">
    <property type="entry name" value="PLA2-like_dom"/>
</dbReference>
<dbReference type="SUPFAM" id="SSF48619">
    <property type="entry name" value="Phospholipase A2, PLA2"/>
    <property type="match status" value="2"/>
</dbReference>
<evidence type="ECO:0000313" key="7">
    <source>
        <dbReference type="RefSeq" id="XP_028141008.1"/>
    </source>
</evidence>
<dbReference type="OrthoDB" id="6075074at2759"/>
<name>A0A6P7G844_DIAVI</name>
<keyword evidence="3" id="KW-0442">Lipid degradation</keyword>
<evidence type="ECO:0000256" key="3">
    <source>
        <dbReference type="ARBA" id="ARBA00022963"/>
    </source>
</evidence>
<evidence type="ECO:0000259" key="6">
    <source>
        <dbReference type="Pfam" id="PF05826"/>
    </source>
</evidence>
<dbReference type="GO" id="GO:0050482">
    <property type="term" value="P:arachidonate secretion"/>
    <property type="evidence" value="ECO:0007669"/>
    <property type="project" value="InterPro"/>
</dbReference>
<dbReference type="InParanoid" id="A0A6P7G844"/>
<evidence type="ECO:0000256" key="2">
    <source>
        <dbReference type="ARBA" id="ARBA00013278"/>
    </source>
</evidence>
<dbReference type="EC" id="3.1.1.4" evidence="2"/>
<dbReference type="RefSeq" id="XP_028141008.1">
    <property type="nucleotide sequence ID" value="XM_028285207.1"/>
</dbReference>
<proteinExistence type="predicted"/>
<evidence type="ECO:0000256" key="4">
    <source>
        <dbReference type="ARBA" id="ARBA00023098"/>
    </source>
</evidence>
<dbReference type="GO" id="GO:0006644">
    <property type="term" value="P:phospholipid metabolic process"/>
    <property type="evidence" value="ECO:0007669"/>
    <property type="project" value="InterPro"/>
</dbReference>
<comment type="cofactor">
    <cofactor evidence="1">
        <name>Ca(2+)</name>
        <dbReference type="ChEBI" id="CHEBI:29108"/>
    </cofactor>
</comment>
<dbReference type="GO" id="GO:0016042">
    <property type="term" value="P:lipid catabolic process"/>
    <property type="evidence" value="ECO:0007669"/>
    <property type="project" value="UniProtKB-KW"/>
</dbReference>
<feature type="domain" description="Phospholipase A2-like central" evidence="6">
    <location>
        <begin position="135"/>
        <end position="201"/>
    </location>
</feature>
<dbReference type="Gene3D" id="1.20.90.10">
    <property type="entry name" value="Phospholipase A2 domain"/>
    <property type="match status" value="2"/>
</dbReference>
<dbReference type="GO" id="GO:0004623">
    <property type="term" value="F:phospholipase A2 activity"/>
    <property type="evidence" value="ECO:0007669"/>
    <property type="project" value="UniProtKB-EC"/>
</dbReference>
<feature type="domain" description="Phospholipase A2-like central" evidence="6">
    <location>
        <begin position="210"/>
        <end position="277"/>
    </location>
</feature>
<protein>
    <recommendedName>
        <fullName evidence="2">phospholipase A2</fullName>
        <ecNumber evidence="2">3.1.1.4</ecNumber>
    </recommendedName>
    <alternativeName>
        <fullName evidence="5">Phosphatidylcholine 2-acylhydrolase</fullName>
    </alternativeName>
</protein>
<gene>
    <name evidence="7" type="primary">LOC114335054</name>
</gene>
<reference evidence="7" key="1">
    <citation type="submission" date="2025-08" db="UniProtKB">
        <authorList>
            <consortium name="RefSeq"/>
        </authorList>
    </citation>
    <scope>IDENTIFICATION</scope>
    <source>
        <tissue evidence="7">Whole insect</tissue>
    </source>
</reference>
<accession>A0A6P7G844</accession>
<dbReference type="AlphaFoldDB" id="A0A6P7G844"/>
<keyword evidence="4" id="KW-0443">Lipid metabolism</keyword>
<sequence length="311" mass="37246">MLTRKTSSKNIIPRRIRSKFGLKFRQLTRTNHFIQLIYDDDDQLIDCEFGHDQNQTKTFLSSFKRDLSNLITTSNLTVESLDGKELPRAFLWMNYSHLRDDCKHRHRELRQNIKKERVFLDNQRFPKRSKRSIFILPGTNWCGDRNRARKYTDVGSMMLTDRCCRRHDFCKMDIPGMTKKYNYFNYRLFTLSHCRCDRRSKRNVDDIFRVPGTKWCGKGYSADKYTRLGGFSRTDRCCRKHDLRCPFWINGFETKYGLFNWRINTLMHCNCDERPSHPMSNLSLSCNEWSAGCSKRAVRNIFNWNGNWILF</sequence>
<dbReference type="InterPro" id="IPR036444">
    <property type="entry name" value="PLipase_A2_dom_sf"/>
</dbReference>
<dbReference type="Pfam" id="PF05826">
    <property type="entry name" value="Phospholip_A2_2"/>
    <property type="match status" value="2"/>
</dbReference>
<evidence type="ECO:0000256" key="1">
    <source>
        <dbReference type="ARBA" id="ARBA00001913"/>
    </source>
</evidence>
<evidence type="ECO:0000256" key="5">
    <source>
        <dbReference type="ARBA" id="ARBA00029903"/>
    </source>
</evidence>
<dbReference type="PANTHER" id="PTHR12253">
    <property type="entry name" value="RH14732P"/>
    <property type="match status" value="1"/>
</dbReference>